<dbReference type="EMBL" id="KZ825800">
    <property type="protein sequence ID" value="PYH99598.1"/>
    <property type="molecule type" value="Genomic_DNA"/>
</dbReference>
<protein>
    <submittedName>
        <fullName evidence="2">Uncharacterized protein</fullName>
    </submittedName>
</protein>
<evidence type="ECO:0000313" key="3">
    <source>
        <dbReference type="Proteomes" id="UP000247810"/>
    </source>
</evidence>
<evidence type="ECO:0000313" key="2">
    <source>
        <dbReference type="EMBL" id="PYH99598.1"/>
    </source>
</evidence>
<accession>A0A319EFN9</accession>
<proteinExistence type="predicted"/>
<dbReference type="Proteomes" id="UP000247810">
    <property type="component" value="Unassembled WGS sequence"/>
</dbReference>
<organism evidence="2 3">
    <name type="scientific">Aspergillus ellipticus CBS 707.79</name>
    <dbReference type="NCBI Taxonomy" id="1448320"/>
    <lineage>
        <taxon>Eukaryota</taxon>
        <taxon>Fungi</taxon>
        <taxon>Dikarya</taxon>
        <taxon>Ascomycota</taxon>
        <taxon>Pezizomycotina</taxon>
        <taxon>Eurotiomycetes</taxon>
        <taxon>Eurotiomycetidae</taxon>
        <taxon>Eurotiales</taxon>
        <taxon>Aspergillaceae</taxon>
        <taxon>Aspergillus</taxon>
        <taxon>Aspergillus subgen. Circumdati</taxon>
    </lineage>
</organism>
<name>A0A319EFN9_9EURO</name>
<gene>
    <name evidence="2" type="ORF">BO71DRAFT_170310</name>
</gene>
<keyword evidence="3" id="KW-1185">Reference proteome</keyword>
<reference evidence="2 3" key="1">
    <citation type="submission" date="2018-02" db="EMBL/GenBank/DDBJ databases">
        <title>The genomes of Aspergillus section Nigri reveals drivers in fungal speciation.</title>
        <authorList>
            <consortium name="DOE Joint Genome Institute"/>
            <person name="Vesth T.C."/>
            <person name="Nybo J."/>
            <person name="Theobald S."/>
            <person name="Brandl J."/>
            <person name="Frisvad J.C."/>
            <person name="Nielsen K.F."/>
            <person name="Lyhne E.K."/>
            <person name="Kogle M.E."/>
            <person name="Kuo A."/>
            <person name="Riley R."/>
            <person name="Clum A."/>
            <person name="Nolan M."/>
            <person name="Lipzen A."/>
            <person name="Salamov A."/>
            <person name="Henrissat B."/>
            <person name="Wiebenga A."/>
            <person name="De vries R.P."/>
            <person name="Grigoriev I.V."/>
            <person name="Mortensen U.H."/>
            <person name="Andersen M.R."/>
            <person name="Baker S.E."/>
        </authorList>
    </citation>
    <scope>NUCLEOTIDE SEQUENCE [LARGE SCALE GENOMIC DNA]</scope>
    <source>
        <strain evidence="2 3">CBS 707.79</strain>
    </source>
</reference>
<evidence type="ECO:0000256" key="1">
    <source>
        <dbReference type="SAM" id="MobiDB-lite"/>
    </source>
</evidence>
<dbReference type="VEuPathDB" id="FungiDB:BO71DRAFT_170310"/>
<dbReference type="AlphaFoldDB" id="A0A319EFN9"/>
<feature type="region of interest" description="Disordered" evidence="1">
    <location>
        <begin position="50"/>
        <end position="79"/>
    </location>
</feature>
<sequence length="115" mass="12673">MCGGFFEGGLKGLKGIYKRIGRAEEFLGKIEAMEERNRTREEKLAINLYKSDQPLPQTPPVIRESANQSPDDSAQRALPGQDAGVFFEPLLLPCPMFQVGFGVRSSSSIDRVSTP</sequence>